<proteinExistence type="predicted"/>
<dbReference type="EMBL" id="WJIF01000002">
    <property type="protein sequence ID" value="MRG58966.1"/>
    <property type="molecule type" value="Genomic_DNA"/>
</dbReference>
<organism evidence="1 2">
    <name type="scientific">Agromyces agglutinans</name>
    <dbReference type="NCBI Taxonomy" id="2662258"/>
    <lineage>
        <taxon>Bacteria</taxon>
        <taxon>Bacillati</taxon>
        <taxon>Actinomycetota</taxon>
        <taxon>Actinomycetes</taxon>
        <taxon>Micrococcales</taxon>
        <taxon>Microbacteriaceae</taxon>
        <taxon>Agromyces</taxon>
    </lineage>
</organism>
<name>A0A6I2F9D1_9MICO</name>
<evidence type="ECO:0000313" key="2">
    <source>
        <dbReference type="Proteomes" id="UP000431080"/>
    </source>
</evidence>
<protein>
    <submittedName>
        <fullName evidence="1">Uncharacterized protein</fullName>
    </submittedName>
</protein>
<comment type="caution">
    <text evidence="1">The sequence shown here is derived from an EMBL/GenBank/DDBJ whole genome shotgun (WGS) entry which is preliminary data.</text>
</comment>
<reference evidence="1 2" key="1">
    <citation type="submission" date="2019-10" db="EMBL/GenBank/DDBJ databases">
        <authorList>
            <person name="Nie G."/>
            <person name="Ming H."/>
            <person name="Yi B."/>
        </authorList>
    </citation>
    <scope>NUCLEOTIDE SEQUENCE [LARGE SCALE GENOMIC DNA]</scope>
    <source>
        <strain evidence="1 2">CFH 90414</strain>
    </source>
</reference>
<dbReference type="AlphaFoldDB" id="A0A6I2F9D1"/>
<dbReference type="RefSeq" id="WP_153683459.1">
    <property type="nucleotide sequence ID" value="NZ_WJIF01000002.1"/>
</dbReference>
<gene>
    <name evidence="1" type="ORF">GE115_03655</name>
</gene>
<dbReference type="Pfam" id="PF19673">
    <property type="entry name" value="DUF6176"/>
    <property type="match status" value="1"/>
</dbReference>
<keyword evidence="2" id="KW-1185">Reference proteome</keyword>
<dbReference type="Proteomes" id="UP000431080">
    <property type="component" value="Unassembled WGS sequence"/>
</dbReference>
<evidence type="ECO:0000313" key="1">
    <source>
        <dbReference type="EMBL" id="MRG58966.1"/>
    </source>
</evidence>
<sequence>MIHLVARRIRSDQRDRVVGWLREIDGPRRPEALESLAAEGVDHEAAMIIDTSDGPVIVYAMQTDDLAGSRDVADAPPWIVDAEHRAVMLAVGDGPAPAEVVLDLRADGAQGG</sequence>
<accession>A0A6I2F9D1</accession>
<dbReference type="InterPro" id="IPR046174">
    <property type="entry name" value="DUF6176"/>
</dbReference>